<dbReference type="RefSeq" id="WP_177101343.1">
    <property type="nucleotide sequence ID" value="NZ_JACAQB010000005.1"/>
</dbReference>
<dbReference type="SUPFAM" id="SSF103515">
    <property type="entry name" value="Autotransporter"/>
    <property type="match status" value="1"/>
</dbReference>
<dbReference type="NCBIfam" id="TIGR01414">
    <property type="entry name" value="autotrans_barl"/>
    <property type="match status" value="1"/>
</dbReference>
<evidence type="ECO:0000313" key="3">
    <source>
        <dbReference type="Proteomes" id="UP000539985"/>
    </source>
</evidence>
<reference evidence="2 3" key="1">
    <citation type="submission" date="2020-04" db="EMBL/GenBank/DDBJ databases">
        <title>Molecular characterization of pseudomonads from Agaricus bisporus reveal novel blotch 2 pathogens in Western Europe.</title>
        <authorList>
            <person name="Taparia T."/>
            <person name="Krijger M."/>
            <person name="Haynes E."/>
            <person name="Elpinstone J.G."/>
            <person name="Noble R."/>
            <person name="Van Der Wolf J."/>
        </authorList>
    </citation>
    <scope>NUCLEOTIDE SEQUENCE [LARGE SCALE GENOMIC DNA]</scope>
    <source>
        <strain evidence="2 3">H7001</strain>
    </source>
</reference>
<comment type="caution">
    <text evidence="2">The sequence shown here is derived from an EMBL/GenBank/DDBJ whole genome shotgun (WGS) entry which is preliminary data.</text>
</comment>
<dbReference type="InterPro" id="IPR036709">
    <property type="entry name" value="Autotransporte_beta_dom_sf"/>
</dbReference>
<dbReference type="PROSITE" id="PS51208">
    <property type="entry name" value="AUTOTRANSPORTER"/>
    <property type="match status" value="1"/>
</dbReference>
<dbReference type="GO" id="GO:0019867">
    <property type="term" value="C:outer membrane"/>
    <property type="evidence" value="ECO:0007669"/>
    <property type="project" value="InterPro"/>
</dbReference>
<protein>
    <submittedName>
        <fullName evidence="2">Autotransporter domain-containing protein</fullName>
    </submittedName>
</protein>
<sequence length="827" mass="86648">MQLPQHRLSLAVTFALGLTATQHTQASDITNRGLISNAPHGITREEDLWLFNTGTITGRDGAGVHAKNNGTVENEGRISGNLGEKGSALNDGIRVGKVARISNAGTIETTHPLGSGLVIGSGSVTNGQAALISGKSYGILAKGGGTTHVTNSGVIQGFRGIKFEGNFNDVVVNSGAIIGSGDGPMIDFGAGDDVLSVHSGSRIAGFIDGGEGYDRVVLNGAGGGTLRNTLGFEKLHVDSGTWTLASRGDFSDGAEVAWGAKLINQGAIAGHTHVRGEYAGPGHAHSLQVNGTLRVNRALGAADIGQDLSLSRGSKLVYGVDANGGSATVQVGGTAHLGGATLVVNATQGRAPLNSQHTLLRAGNVEGTFGQVSTDLALMTPEVSYGKTEVGLSYRRNDVSLESLAHSDNAKSVARNLESVTRFGRVTAGIKSQAVSHEAFFSDGMNKSIVRKRRSLDDIANSEPDSAIASVETIDALPGVDDLLLASDEATLKRAMEQLASSHNANLGNATLSGASQVSSSLLSAMRQLGGPTHRQTVSSTALAPGDGRSHPANGRLWVQGLGNSAKFERGQNSQAMQQNTRGLLLGADWALDEQWRLGLMAGKSQTRLSGSDFAGDLDSWHLGAYALRQSGPLALRLGAVHSGHDGKTRRSVDFVGFSDRLKGNHDATSQQAFAELGYNLGSGHLHAEPFVNLGYQRYHRDTFKEKGGDTALKVKAQTQDTISSTLGARLVHRHPLDSGMSLTPHLSAGWKHLYGSTTRETEQNLMALNDDSFKIKSTALDRDSLVLEAGLDLRLSPRQNLGVGYTGEVGGNSRNHGVMGQWTLAF</sequence>
<evidence type="ECO:0000259" key="1">
    <source>
        <dbReference type="PROSITE" id="PS51208"/>
    </source>
</evidence>
<dbReference type="Pfam" id="PF03797">
    <property type="entry name" value="Autotransporter"/>
    <property type="match status" value="1"/>
</dbReference>
<dbReference type="Gene3D" id="2.40.128.130">
    <property type="entry name" value="Autotransporter beta-domain"/>
    <property type="match status" value="1"/>
</dbReference>
<dbReference type="EMBL" id="JACAQB010000005">
    <property type="protein sequence ID" value="NWB96031.1"/>
    <property type="molecule type" value="Genomic_DNA"/>
</dbReference>
<dbReference type="Proteomes" id="UP000539985">
    <property type="component" value="Unassembled WGS sequence"/>
</dbReference>
<proteinExistence type="predicted"/>
<dbReference type="InterPro" id="IPR005546">
    <property type="entry name" value="Autotransporte_beta"/>
</dbReference>
<accession>A0A7Y8C2A4</accession>
<feature type="domain" description="Autotransporter" evidence="1">
    <location>
        <begin position="550"/>
        <end position="827"/>
    </location>
</feature>
<name>A0A7Y8C2A4_9PSED</name>
<dbReference type="SMART" id="SM00869">
    <property type="entry name" value="Autotransporter"/>
    <property type="match status" value="1"/>
</dbReference>
<dbReference type="AlphaFoldDB" id="A0A7Y8C2A4"/>
<gene>
    <name evidence="2" type="ORF">HX882_09035</name>
</gene>
<evidence type="ECO:0000313" key="2">
    <source>
        <dbReference type="EMBL" id="NWB96031.1"/>
    </source>
</evidence>
<dbReference type="InterPro" id="IPR006315">
    <property type="entry name" value="OM_autotransptr_brl_dom"/>
</dbReference>
<organism evidence="2 3">
    <name type="scientific">Pseudomonas gingeri</name>
    <dbReference type="NCBI Taxonomy" id="117681"/>
    <lineage>
        <taxon>Bacteria</taxon>
        <taxon>Pseudomonadati</taxon>
        <taxon>Pseudomonadota</taxon>
        <taxon>Gammaproteobacteria</taxon>
        <taxon>Pseudomonadales</taxon>
        <taxon>Pseudomonadaceae</taxon>
        <taxon>Pseudomonas</taxon>
    </lineage>
</organism>